<organism evidence="1 2">
    <name type="scientific">Ancylostoma ceylanicum</name>
    <dbReference type="NCBI Taxonomy" id="53326"/>
    <lineage>
        <taxon>Eukaryota</taxon>
        <taxon>Metazoa</taxon>
        <taxon>Ecdysozoa</taxon>
        <taxon>Nematoda</taxon>
        <taxon>Chromadorea</taxon>
        <taxon>Rhabditida</taxon>
        <taxon>Rhabditina</taxon>
        <taxon>Rhabditomorpha</taxon>
        <taxon>Strongyloidea</taxon>
        <taxon>Ancylostomatidae</taxon>
        <taxon>Ancylostomatinae</taxon>
        <taxon>Ancylostoma</taxon>
    </lineage>
</organism>
<accession>A0A0D6LTI1</accession>
<dbReference type="AlphaFoldDB" id="A0A0D6LTI1"/>
<evidence type="ECO:0000313" key="2">
    <source>
        <dbReference type="Proteomes" id="UP000054495"/>
    </source>
</evidence>
<name>A0A0D6LTI1_9BILA</name>
<evidence type="ECO:0008006" key="3">
    <source>
        <dbReference type="Google" id="ProtNLM"/>
    </source>
</evidence>
<keyword evidence="2" id="KW-1185">Reference proteome</keyword>
<gene>
    <name evidence="1" type="ORF">ANCCEY_06398</name>
</gene>
<sequence length="327" mass="38004">MISRRTWEDMKSPKLDRSTITIRTADGSAMNILGSFNAAFTIFDRKGRPTEGTGCCYVTESTDLLGLEWCIQMHDYKELREQYSCKLASAAIENARDDIVNRLKTRFTEILCKMYIGKRLTCDRNLTKDRPQQDYATLSAEPISVSACYTWKRRLAVVDVTVRLIVAQVVDDVCAENEEDGYEEMDEEDEEYPTCDWPFCLSTPPLRRLQSNTYSKNAAVQMAQRPDIKEIMLGADYLDNIKDPYICNFHFDASQFLYEGDRVYWKKDSFPRFRQRRSVLAEPFPWEMALSSDKRVGVPILSSFECSKMEQCHLRISFNKEHKKFSF</sequence>
<proteinExistence type="predicted"/>
<protein>
    <recommendedName>
        <fullName evidence="3">THAP-type domain-containing protein</fullName>
    </recommendedName>
</protein>
<dbReference type="Proteomes" id="UP000054495">
    <property type="component" value="Unassembled WGS sequence"/>
</dbReference>
<dbReference type="EMBL" id="KE124940">
    <property type="protein sequence ID" value="EPB74498.1"/>
    <property type="molecule type" value="Genomic_DNA"/>
</dbReference>
<evidence type="ECO:0000313" key="1">
    <source>
        <dbReference type="EMBL" id="EPB74498.1"/>
    </source>
</evidence>
<reference evidence="1 2" key="1">
    <citation type="submission" date="2013-05" db="EMBL/GenBank/DDBJ databases">
        <title>Draft genome of the parasitic nematode Anyclostoma ceylanicum.</title>
        <authorList>
            <person name="Mitreva M."/>
        </authorList>
    </citation>
    <scope>NUCLEOTIDE SEQUENCE [LARGE SCALE GENOMIC DNA]</scope>
</reference>